<proteinExistence type="predicted"/>
<reference evidence="2" key="1">
    <citation type="submission" date="2019-02" db="EMBL/GenBank/DDBJ databases">
        <authorList>
            <person name="Gruber-Vodicka R. H."/>
            <person name="Seah K. B. B."/>
        </authorList>
    </citation>
    <scope>NUCLEOTIDE SEQUENCE</scope>
    <source>
        <strain evidence="2">BECK_BZ131</strain>
    </source>
</reference>
<gene>
    <name evidence="2" type="ORF">BECKFW1821C_GA0114237_104825</name>
</gene>
<protein>
    <submittedName>
        <fullName evidence="2">Uncharacterized protein</fullName>
    </submittedName>
</protein>
<sequence>MMLHGWMEVSGSENAGSGTGAHPTDIASYPESGGDPTYRIFSLTLRFSGVGHG</sequence>
<evidence type="ECO:0000313" key="2">
    <source>
        <dbReference type="EMBL" id="VFJ73352.1"/>
    </source>
</evidence>
<organism evidence="2">
    <name type="scientific">Candidatus Kentrum sp. FW</name>
    <dbReference type="NCBI Taxonomy" id="2126338"/>
    <lineage>
        <taxon>Bacteria</taxon>
        <taxon>Pseudomonadati</taxon>
        <taxon>Pseudomonadota</taxon>
        <taxon>Gammaproteobacteria</taxon>
        <taxon>Candidatus Kentrum</taxon>
    </lineage>
</organism>
<dbReference type="AlphaFoldDB" id="A0A450TWD4"/>
<feature type="region of interest" description="Disordered" evidence="1">
    <location>
        <begin position="1"/>
        <end position="36"/>
    </location>
</feature>
<evidence type="ECO:0000256" key="1">
    <source>
        <dbReference type="SAM" id="MobiDB-lite"/>
    </source>
</evidence>
<accession>A0A450TWD4</accession>
<dbReference type="EMBL" id="CAADFE010000048">
    <property type="protein sequence ID" value="VFJ73352.1"/>
    <property type="molecule type" value="Genomic_DNA"/>
</dbReference>
<name>A0A450TWD4_9GAMM</name>